<sequence length="88" mass="10015">MEKEMIIEEIKEMLRSGLASSTITDEIHEDTSLLRDVGLDSVQLIELVVVIEAKLDLPIFNEDLNASLFDRFGSLVDFIHSKLLQRQV</sequence>
<evidence type="ECO:0000313" key="2">
    <source>
        <dbReference type="EMBL" id="TVX93566.1"/>
    </source>
</evidence>
<protein>
    <submittedName>
        <fullName evidence="2">Acyl carrier protein</fullName>
    </submittedName>
</protein>
<dbReference type="PROSITE" id="PS50075">
    <property type="entry name" value="CARRIER"/>
    <property type="match status" value="1"/>
</dbReference>
<dbReference type="Proteomes" id="UP000318102">
    <property type="component" value="Unassembled WGS sequence"/>
</dbReference>
<dbReference type="RefSeq" id="WP_144990170.1">
    <property type="nucleotide sequence ID" value="NZ_VNJK01000001.1"/>
</dbReference>
<reference evidence="2 3" key="1">
    <citation type="submission" date="2019-07" db="EMBL/GenBank/DDBJ databases">
        <authorList>
            <person name="Kim J."/>
        </authorList>
    </citation>
    <scope>NUCLEOTIDE SEQUENCE [LARGE SCALE GENOMIC DNA]</scope>
    <source>
        <strain evidence="2 3">N4</strain>
    </source>
</reference>
<name>A0A559J145_9BACL</name>
<organism evidence="2 3">
    <name type="scientific">Paenibacillus agilis</name>
    <dbReference type="NCBI Taxonomy" id="3020863"/>
    <lineage>
        <taxon>Bacteria</taxon>
        <taxon>Bacillati</taxon>
        <taxon>Bacillota</taxon>
        <taxon>Bacilli</taxon>
        <taxon>Bacillales</taxon>
        <taxon>Paenibacillaceae</taxon>
        <taxon>Paenibacillus</taxon>
    </lineage>
</organism>
<evidence type="ECO:0000259" key="1">
    <source>
        <dbReference type="PROSITE" id="PS50075"/>
    </source>
</evidence>
<dbReference type="InterPro" id="IPR036736">
    <property type="entry name" value="ACP-like_sf"/>
</dbReference>
<accession>A0A559J145</accession>
<feature type="domain" description="Carrier" evidence="1">
    <location>
        <begin position="5"/>
        <end position="83"/>
    </location>
</feature>
<dbReference type="Gene3D" id="1.10.1200.10">
    <property type="entry name" value="ACP-like"/>
    <property type="match status" value="1"/>
</dbReference>
<gene>
    <name evidence="2" type="ORF">FPZ44_11175</name>
</gene>
<evidence type="ECO:0000313" key="3">
    <source>
        <dbReference type="Proteomes" id="UP000318102"/>
    </source>
</evidence>
<keyword evidence="3" id="KW-1185">Reference proteome</keyword>
<dbReference type="Pfam" id="PF00550">
    <property type="entry name" value="PP-binding"/>
    <property type="match status" value="1"/>
</dbReference>
<dbReference type="InterPro" id="IPR009081">
    <property type="entry name" value="PP-bd_ACP"/>
</dbReference>
<dbReference type="SUPFAM" id="SSF47336">
    <property type="entry name" value="ACP-like"/>
    <property type="match status" value="1"/>
</dbReference>
<comment type="caution">
    <text evidence="2">The sequence shown here is derived from an EMBL/GenBank/DDBJ whole genome shotgun (WGS) entry which is preliminary data.</text>
</comment>
<proteinExistence type="predicted"/>
<dbReference type="AlphaFoldDB" id="A0A559J145"/>
<dbReference type="OrthoDB" id="9803943at2"/>
<dbReference type="EMBL" id="VNJK01000001">
    <property type="protein sequence ID" value="TVX93566.1"/>
    <property type="molecule type" value="Genomic_DNA"/>
</dbReference>